<dbReference type="GO" id="GO:0005829">
    <property type="term" value="C:cytosol"/>
    <property type="evidence" value="ECO:0007669"/>
    <property type="project" value="TreeGrafter"/>
</dbReference>
<gene>
    <name evidence="3" type="ORF">C5Y98_04565</name>
</gene>
<dbReference type="SUPFAM" id="SSF143456">
    <property type="entry name" value="VC0467-like"/>
    <property type="match status" value="1"/>
</dbReference>
<dbReference type="OrthoDB" id="9807486at2"/>
<dbReference type="HAMAP" id="MF_00758">
    <property type="entry name" value="UPF0301"/>
    <property type="match status" value="1"/>
</dbReference>
<evidence type="ECO:0000313" key="3">
    <source>
        <dbReference type="EMBL" id="PQO40856.1"/>
    </source>
</evidence>
<evidence type="ECO:0000256" key="1">
    <source>
        <dbReference type="ARBA" id="ARBA00009600"/>
    </source>
</evidence>
<dbReference type="EMBL" id="PUIB01000007">
    <property type="protein sequence ID" value="PQO40856.1"/>
    <property type="molecule type" value="Genomic_DNA"/>
</dbReference>
<name>A0A2S8G8S1_9BACT</name>
<dbReference type="PANTHER" id="PTHR30327:SF1">
    <property type="entry name" value="UPF0301 PROTEIN YQGE"/>
    <property type="match status" value="1"/>
</dbReference>
<dbReference type="RefSeq" id="WP_105352032.1">
    <property type="nucleotide sequence ID" value="NZ_PUIB01000007.1"/>
</dbReference>
<evidence type="ECO:0000256" key="2">
    <source>
        <dbReference type="HAMAP-Rule" id="MF_00758"/>
    </source>
</evidence>
<comment type="caution">
    <text evidence="3">The sequence shown here is derived from an EMBL/GenBank/DDBJ whole genome shotgun (WGS) entry which is preliminary data.</text>
</comment>
<dbReference type="Pfam" id="PF02622">
    <property type="entry name" value="DUF179"/>
    <property type="match status" value="1"/>
</dbReference>
<protein>
    <recommendedName>
        <fullName evidence="2">UPF0301 protein C5Y98_04565</fullName>
    </recommendedName>
</protein>
<organism evidence="3 4">
    <name type="scientific">Blastopirellula marina</name>
    <dbReference type="NCBI Taxonomy" id="124"/>
    <lineage>
        <taxon>Bacteria</taxon>
        <taxon>Pseudomonadati</taxon>
        <taxon>Planctomycetota</taxon>
        <taxon>Planctomycetia</taxon>
        <taxon>Pirellulales</taxon>
        <taxon>Pirellulaceae</taxon>
        <taxon>Blastopirellula</taxon>
    </lineage>
</organism>
<dbReference type="Gene3D" id="3.40.1740.10">
    <property type="entry name" value="VC0467-like"/>
    <property type="match status" value="1"/>
</dbReference>
<reference evidence="3 4" key="1">
    <citation type="submission" date="2018-02" db="EMBL/GenBank/DDBJ databases">
        <title>Comparative genomes isolates from brazilian mangrove.</title>
        <authorList>
            <person name="Araujo J.E."/>
            <person name="Taketani R.G."/>
            <person name="Silva M.C.P."/>
            <person name="Loureco M.V."/>
            <person name="Andreote F.D."/>
        </authorList>
    </citation>
    <scope>NUCLEOTIDE SEQUENCE [LARGE SCALE GENOMIC DNA]</scope>
    <source>
        <strain evidence="3 4">NAP PRIS-MGV</strain>
    </source>
</reference>
<sequence length="184" mass="20352">MESLAGQFLIASPYLPDPNFLRTVVLMVQHDTEGALGLVLTRPINLTVQELWKNVSGEEVSAAEAVLQGGPVEGPLMAIHQVKELGEIEVIPGVYFASQRENIEPLIREGKHPYRMFLGYSGWAAQQLDDEMEVGGWLTLPARKEPIFESNTDLLWKSVAGEVGANIIRESLNLKSMPQDPNMN</sequence>
<dbReference type="Proteomes" id="UP000239388">
    <property type="component" value="Unassembled WGS sequence"/>
</dbReference>
<dbReference type="PANTHER" id="PTHR30327">
    <property type="entry name" value="UNCHARACTERIZED PROTEIN YQGE"/>
    <property type="match status" value="1"/>
</dbReference>
<dbReference type="AlphaFoldDB" id="A0A2S8G8S1"/>
<proteinExistence type="inferred from homology"/>
<accession>A0A2S8G8S1</accession>
<comment type="similarity">
    <text evidence="1 2">Belongs to the UPF0301 (AlgH) family.</text>
</comment>
<evidence type="ECO:0000313" key="4">
    <source>
        <dbReference type="Proteomes" id="UP000239388"/>
    </source>
</evidence>
<dbReference type="InterPro" id="IPR003774">
    <property type="entry name" value="AlgH-like"/>
</dbReference>